<dbReference type="RefSeq" id="WP_189571327.1">
    <property type="nucleotide sequence ID" value="NZ_BMXU01000001.1"/>
</dbReference>
<dbReference type="SUPFAM" id="SSF53335">
    <property type="entry name" value="S-adenosyl-L-methionine-dependent methyltransferases"/>
    <property type="match status" value="1"/>
</dbReference>
<protein>
    <submittedName>
        <fullName evidence="6">Class I SAM-dependent methyltransferase</fullName>
        <ecNumber evidence="6">2.1.1.-</ecNumber>
    </submittedName>
</protein>
<dbReference type="EC" id="2.1.1.-" evidence="6"/>
<evidence type="ECO:0000256" key="3">
    <source>
        <dbReference type="ARBA" id="ARBA00022679"/>
    </source>
</evidence>
<comment type="similarity">
    <text evidence="1">Belongs to the CFA/CMAS family.</text>
</comment>
<evidence type="ECO:0000256" key="2">
    <source>
        <dbReference type="ARBA" id="ARBA00022603"/>
    </source>
</evidence>
<dbReference type="PANTHER" id="PTHR43667:SF1">
    <property type="entry name" value="CYCLOPROPANE-FATTY-ACYL-PHOSPHOLIPID SYNTHASE"/>
    <property type="match status" value="1"/>
</dbReference>
<name>A0ABV7MEJ4_9PROT</name>
<reference evidence="7" key="1">
    <citation type="journal article" date="2019" name="Int. J. Syst. Evol. Microbiol.">
        <title>The Global Catalogue of Microorganisms (GCM) 10K type strain sequencing project: providing services to taxonomists for standard genome sequencing and annotation.</title>
        <authorList>
            <consortium name="The Broad Institute Genomics Platform"/>
            <consortium name="The Broad Institute Genome Sequencing Center for Infectious Disease"/>
            <person name="Wu L."/>
            <person name="Ma J."/>
        </authorList>
    </citation>
    <scope>NUCLEOTIDE SEQUENCE [LARGE SCALE GENOMIC DNA]</scope>
    <source>
        <strain evidence="7">KCTC 22245</strain>
    </source>
</reference>
<dbReference type="Gene3D" id="3.40.50.150">
    <property type="entry name" value="Vaccinia Virus protein VP39"/>
    <property type="match status" value="1"/>
</dbReference>
<dbReference type="Pfam" id="PF02353">
    <property type="entry name" value="CMAS"/>
    <property type="match status" value="1"/>
</dbReference>
<dbReference type="InterPro" id="IPR050723">
    <property type="entry name" value="CFA/CMAS"/>
</dbReference>
<accession>A0ABV7MEJ4</accession>
<keyword evidence="4" id="KW-0949">S-adenosyl-L-methionine</keyword>
<evidence type="ECO:0000256" key="1">
    <source>
        <dbReference type="ARBA" id="ARBA00010815"/>
    </source>
</evidence>
<dbReference type="InterPro" id="IPR003333">
    <property type="entry name" value="CMAS"/>
</dbReference>
<gene>
    <name evidence="6" type="ORF">ACFONP_08170</name>
</gene>
<keyword evidence="5" id="KW-0443">Lipid metabolism</keyword>
<sequence>MKQTANGPTLGSGGKRARKQLEAMRVMLGEIATHLKADFTVELWNGDRVPLKEGARDDLVLAIASPNAVRKLLLKPNLVTLLQLVAGQDIRLNGGSPYQFIERWNHGDAVHLLKRIDRLKMARHALPFIIGGNIAAKDLPGYTKDAGATYEERDDKELISFHYDVSNAFFKLFLDENLLYSSAYYRSEDDTLEEAQLHKMDMICRKLRLKPGDRLLDIGCGWGSLACHAAKHYGAHVHGLTLSKEQLAHGQEKVREMGLQDLVTLELKDYRELADQREVYDKISQVEMFEHVGWENFDRHFEIIRRLLKPKGIHYHQATTRRGGRDLKNFRKQTRSMEFITTYIFPGGELDYVGNTITNMGRIGLEVMDVECLREHFFLTLKAWEERLAANREAAVKEAGEARTSLWQIYFALFIKGFERGASSNYAITAVKRQPGRTALPLDRSALYYG</sequence>
<proteinExistence type="inferred from homology"/>
<organism evidence="6 7">
    <name type="scientific">Parvularcula lutaonensis</name>
    <dbReference type="NCBI Taxonomy" id="491923"/>
    <lineage>
        <taxon>Bacteria</taxon>
        <taxon>Pseudomonadati</taxon>
        <taxon>Pseudomonadota</taxon>
        <taxon>Alphaproteobacteria</taxon>
        <taxon>Parvularculales</taxon>
        <taxon>Parvularculaceae</taxon>
        <taxon>Parvularcula</taxon>
    </lineage>
</organism>
<dbReference type="PIRSF" id="PIRSF003085">
    <property type="entry name" value="CMAS"/>
    <property type="match status" value="1"/>
</dbReference>
<comment type="caution">
    <text evidence="6">The sequence shown here is derived from an EMBL/GenBank/DDBJ whole genome shotgun (WGS) entry which is preliminary data.</text>
</comment>
<dbReference type="GO" id="GO:0008168">
    <property type="term" value="F:methyltransferase activity"/>
    <property type="evidence" value="ECO:0007669"/>
    <property type="project" value="UniProtKB-KW"/>
</dbReference>
<keyword evidence="3 6" id="KW-0808">Transferase</keyword>
<evidence type="ECO:0000256" key="5">
    <source>
        <dbReference type="ARBA" id="ARBA00023098"/>
    </source>
</evidence>
<dbReference type="GO" id="GO:0032259">
    <property type="term" value="P:methylation"/>
    <property type="evidence" value="ECO:0007669"/>
    <property type="project" value="UniProtKB-KW"/>
</dbReference>
<keyword evidence="2 6" id="KW-0489">Methyltransferase</keyword>
<evidence type="ECO:0000313" key="7">
    <source>
        <dbReference type="Proteomes" id="UP001595607"/>
    </source>
</evidence>
<dbReference type="EMBL" id="JBHRVA010000002">
    <property type="protein sequence ID" value="MFC3302706.1"/>
    <property type="molecule type" value="Genomic_DNA"/>
</dbReference>
<evidence type="ECO:0000256" key="4">
    <source>
        <dbReference type="ARBA" id="ARBA00022691"/>
    </source>
</evidence>
<dbReference type="CDD" id="cd02440">
    <property type="entry name" value="AdoMet_MTases"/>
    <property type="match status" value="1"/>
</dbReference>
<keyword evidence="7" id="KW-1185">Reference proteome</keyword>
<dbReference type="Proteomes" id="UP001595607">
    <property type="component" value="Unassembled WGS sequence"/>
</dbReference>
<dbReference type="PANTHER" id="PTHR43667">
    <property type="entry name" value="CYCLOPROPANE-FATTY-ACYL-PHOSPHOLIPID SYNTHASE"/>
    <property type="match status" value="1"/>
</dbReference>
<evidence type="ECO:0000313" key="6">
    <source>
        <dbReference type="EMBL" id="MFC3302706.1"/>
    </source>
</evidence>
<dbReference type="InterPro" id="IPR029063">
    <property type="entry name" value="SAM-dependent_MTases_sf"/>
</dbReference>